<comment type="caution">
    <text evidence="2">The sequence shown here is derived from an EMBL/GenBank/DDBJ whole genome shotgun (WGS) entry which is preliminary data.</text>
</comment>
<sequence>CDITAHYGVCDITAHSAVCDITAHCAVCDITAHRASSNSKGIRRKGGRQHRANDGQRTRAQGTASAGADRSPYTNNGCKDSAFDTLSLDSSDSVDTNVSACSPDNIS</sequence>
<feature type="compositionally biased region" description="Low complexity" evidence="1">
    <location>
        <begin position="83"/>
        <end position="100"/>
    </location>
</feature>
<evidence type="ECO:0000256" key="1">
    <source>
        <dbReference type="SAM" id="MobiDB-lite"/>
    </source>
</evidence>
<feature type="non-terminal residue" evidence="2">
    <location>
        <position position="1"/>
    </location>
</feature>
<dbReference type="EMBL" id="BFAA01020429">
    <property type="protein sequence ID" value="GCB81833.1"/>
    <property type="molecule type" value="Genomic_DNA"/>
</dbReference>
<feature type="region of interest" description="Disordered" evidence="1">
    <location>
        <begin position="35"/>
        <end position="107"/>
    </location>
</feature>
<name>A0A401Q8X9_SCYTO</name>
<feature type="non-terminal residue" evidence="2">
    <location>
        <position position="107"/>
    </location>
</feature>
<accession>A0A401Q8X9</accession>
<proteinExistence type="predicted"/>
<reference evidence="2 3" key="1">
    <citation type="journal article" date="2018" name="Nat. Ecol. Evol.">
        <title>Shark genomes provide insights into elasmobranch evolution and the origin of vertebrates.</title>
        <authorList>
            <person name="Hara Y"/>
            <person name="Yamaguchi K"/>
            <person name="Onimaru K"/>
            <person name="Kadota M"/>
            <person name="Koyanagi M"/>
            <person name="Keeley SD"/>
            <person name="Tatsumi K"/>
            <person name="Tanaka K"/>
            <person name="Motone F"/>
            <person name="Kageyama Y"/>
            <person name="Nozu R"/>
            <person name="Adachi N"/>
            <person name="Nishimura O"/>
            <person name="Nakagawa R"/>
            <person name="Tanegashima C"/>
            <person name="Kiyatake I"/>
            <person name="Matsumoto R"/>
            <person name="Murakumo K"/>
            <person name="Nishida K"/>
            <person name="Terakita A"/>
            <person name="Kuratani S"/>
            <person name="Sato K"/>
            <person name="Hyodo S Kuraku.S."/>
        </authorList>
    </citation>
    <scope>NUCLEOTIDE SEQUENCE [LARGE SCALE GENOMIC DNA]</scope>
</reference>
<dbReference type="AlphaFoldDB" id="A0A401Q8X9"/>
<evidence type="ECO:0000313" key="2">
    <source>
        <dbReference type="EMBL" id="GCB81833.1"/>
    </source>
</evidence>
<keyword evidence="3" id="KW-1185">Reference proteome</keyword>
<feature type="compositionally biased region" description="Basic residues" evidence="1">
    <location>
        <begin position="41"/>
        <end position="50"/>
    </location>
</feature>
<gene>
    <name evidence="2" type="ORF">scyTo_0021896</name>
</gene>
<evidence type="ECO:0000313" key="3">
    <source>
        <dbReference type="Proteomes" id="UP000288216"/>
    </source>
</evidence>
<dbReference type="Proteomes" id="UP000288216">
    <property type="component" value="Unassembled WGS sequence"/>
</dbReference>
<protein>
    <submittedName>
        <fullName evidence="2">Uncharacterized protein</fullName>
    </submittedName>
</protein>
<organism evidence="2 3">
    <name type="scientific">Scyliorhinus torazame</name>
    <name type="common">Cloudy catshark</name>
    <name type="synonym">Catulus torazame</name>
    <dbReference type="NCBI Taxonomy" id="75743"/>
    <lineage>
        <taxon>Eukaryota</taxon>
        <taxon>Metazoa</taxon>
        <taxon>Chordata</taxon>
        <taxon>Craniata</taxon>
        <taxon>Vertebrata</taxon>
        <taxon>Chondrichthyes</taxon>
        <taxon>Elasmobranchii</taxon>
        <taxon>Galeomorphii</taxon>
        <taxon>Galeoidea</taxon>
        <taxon>Carcharhiniformes</taxon>
        <taxon>Scyliorhinidae</taxon>
        <taxon>Scyliorhinus</taxon>
    </lineage>
</organism>